<dbReference type="GO" id="GO:0008408">
    <property type="term" value="F:3'-5' exonuclease activity"/>
    <property type="evidence" value="ECO:0007669"/>
    <property type="project" value="InterPro"/>
</dbReference>
<comment type="subcellular location">
    <subcellularLocation>
        <location evidence="1">Cytoplasm</location>
    </subcellularLocation>
</comment>
<evidence type="ECO:0000259" key="9">
    <source>
        <dbReference type="Pfam" id="PF00712"/>
    </source>
</evidence>
<organism evidence="12">
    <name type="scientific">bioreactor metagenome</name>
    <dbReference type="NCBI Taxonomy" id="1076179"/>
    <lineage>
        <taxon>unclassified sequences</taxon>
        <taxon>metagenomes</taxon>
        <taxon>ecological metagenomes</taxon>
    </lineage>
</organism>
<keyword evidence="7" id="KW-0239">DNA-directed DNA polymerase</keyword>
<dbReference type="SUPFAM" id="SSF55979">
    <property type="entry name" value="DNA clamp"/>
    <property type="match status" value="3"/>
</dbReference>
<dbReference type="PANTHER" id="PTHR30478">
    <property type="entry name" value="DNA POLYMERASE III SUBUNIT BETA"/>
    <property type="match status" value="1"/>
</dbReference>
<evidence type="ECO:0000256" key="2">
    <source>
        <dbReference type="ARBA" id="ARBA00010752"/>
    </source>
</evidence>
<sequence>MKFVVSSATLLSHLQAISRVINSKNSLPILDCFLLELDGNVLTITAADNETRLETKVEVNSSEGTGSLAINSKNLLDPLRELPDQPLTFDVNDETLEIYIYYHNGKYNFVGLKGDEYPRPKELKESAIGLNIPAETLFNGINRTVFATADDELRPVMNGIYFDITTDDLTFVASDGHKLVRVIHKDVKGDGRSSFILPKKPANLLRSLLPKENGTVDVKFDENNAYITMSNFVMICRFVEGRYPNYNSVIPQNNPNNVTLDRLALLNALKRVSVFSNPASSLVKLQLSEDKIVVSAQDIDFLTSAEEMIPCQYNGNVMNIGFKAVFLIDILNNIPSTDVKLELSDPSRAGIILPAENEENEDMLTLLMPMMLND</sequence>
<dbReference type="GO" id="GO:0005737">
    <property type="term" value="C:cytoplasm"/>
    <property type="evidence" value="ECO:0007669"/>
    <property type="project" value="UniProtKB-SubCell"/>
</dbReference>
<comment type="caution">
    <text evidence="12">The sequence shown here is derived from an EMBL/GenBank/DDBJ whole genome shotgun (WGS) entry which is preliminary data.</text>
</comment>
<accession>A0A644WP01</accession>
<feature type="domain" description="DNA polymerase III beta sliding clamp C-terminal" evidence="11">
    <location>
        <begin position="248"/>
        <end position="370"/>
    </location>
</feature>
<dbReference type="GO" id="GO:0006271">
    <property type="term" value="P:DNA strand elongation involved in DNA replication"/>
    <property type="evidence" value="ECO:0007669"/>
    <property type="project" value="TreeGrafter"/>
</dbReference>
<dbReference type="InterPro" id="IPR001001">
    <property type="entry name" value="DNA_polIII_beta"/>
</dbReference>
<dbReference type="InterPro" id="IPR046938">
    <property type="entry name" value="DNA_clamp_sf"/>
</dbReference>
<evidence type="ECO:0000256" key="5">
    <source>
        <dbReference type="ARBA" id="ARBA00022695"/>
    </source>
</evidence>
<keyword evidence="4" id="KW-0808">Transferase</keyword>
<dbReference type="AlphaFoldDB" id="A0A644WP01"/>
<proteinExistence type="inferred from homology"/>
<dbReference type="CDD" id="cd00140">
    <property type="entry name" value="beta_clamp"/>
    <property type="match status" value="1"/>
</dbReference>
<feature type="domain" description="DNA polymerase III beta sliding clamp central" evidence="10">
    <location>
        <begin position="132"/>
        <end position="245"/>
    </location>
</feature>
<dbReference type="Pfam" id="PF00712">
    <property type="entry name" value="DNA_pol3_beta"/>
    <property type="match status" value="1"/>
</dbReference>
<protein>
    <submittedName>
        <fullName evidence="12">Beta sliding clamp</fullName>
    </submittedName>
</protein>
<dbReference type="PANTHER" id="PTHR30478:SF0">
    <property type="entry name" value="BETA SLIDING CLAMP"/>
    <property type="match status" value="1"/>
</dbReference>
<dbReference type="GO" id="GO:0003677">
    <property type="term" value="F:DNA binding"/>
    <property type="evidence" value="ECO:0007669"/>
    <property type="project" value="UniProtKB-KW"/>
</dbReference>
<dbReference type="PIRSF" id="PIRSF000804">
    <property type="entry name" value="DNA_pol_III_b"/>
    <property type="match status" value="1"/>
</dbReference>
<evidence type="ECO:0000256" key="6">
    <source>
        <dbReference type="ARBA" id="ARBA00022705"/>
    </source>
</evidence>
<evidence type="ECO:0000256" key="7">
    <source>
        <dbReference type="ARBA" id="ARBA00022932"/>
    </source>
</evidence>
<dbReference type="EMBL" id="VSSQ01001110">
    <property type="protein sequence ID" value="MPM05208.1"/>
    <property type="molecule type" value="Genomic_DNA"/>
</dbReference>
<evidence type="ECO:0000256" key="1">
    <source>
        <dbReference type="ARBA" id="ARBA00004496"/>
    </source>
</evidence>
<dbReference type="NCBIfam" id="TIGR00663">
    <property type="entry name" value="dnan"/>
    <property type="match status" value="1"/>
</dbReference>
<keyword evidence="3" id="KW-0963">Cytoplasm</keyword>
<dbReference type="InterPro" id="IPR022637">
    <property type="entry name" value="DNA_polIII_beta_cen"/>
</dbReference>
<evidence type="ECO:0000256" key="3">
    <source>
        <dbReference type="ARBA" id="ARBA00022490"/>
    </source>
</evidence>
<keyword evidence="6" id="KW-0235">DNA replication</keyword>
<evidence type="ECO:0000256" key="8">
    <source>
        <dbReference type="ARBA" id="ARBA00023125"/>
    </source>
</evidence>
<dbReference type="Pfam" id="PF02767">
    <property type="entry name" value="DNA_pol3_beta_2"/>
    <property type="match status" value="1"/>
</dbReference>
<evidence type="ECO:0000313" key="12">
    <source>
        <dbReference type="EMBL" id="MPM05208.1"/>
    </source>
</evidence>
<dbReference type="Gene3D" id="3.70.10.10">
    <property type="match status" value="1"/>
</dbReference>
<dbReference type="GO" id="GO:0009360">
    <property type="term" value="C:DNA polymerase III complex"/>
    <property type="evidence" value="ECO:0007669"/>
    <property type="project" value="InterPro"/>
</dbReference>
<keyword evidence="8" id="KW-0238">DNA-binding</keyword>
<keyword evidence="5" id="KW-0548">Nucleotidyltransferase</keyword>
<evidence type="ECO:0000259" key="11">
    <source>
        <dbReference type="Pfam" id="PF02768"/>
    </source>
</evidence>
<dbReference type="InterPro" id="IPR022635">
    <property type="entry name" value="DNA_polIII_beta_C"/>
</dbReference>
<reference evidence="12" key="1">
    <citation type="submission" date="2019-08" db="EMBL/GenBank/DDBJ databases">
        <authorList>
            <person name="Kucharzyk K."/>
            <person name="Murdoch R.W."/>
            <person name="Higgins S."/>
            <person name="Loffler F."/>
        </authorList>
    </citation>
    <scope>NUCLEOTIDE SEQUENCE</scope>
</reference>
<dbReference type="SMART" id="SM00480">
    <property type="entry name" value="POL3Bc"/>
    <property type="match status" value="1"/>
</dbReference>
<dbReference type="Gene3D" id="3.10.150.10">
    <property type="entry name" value="DNA Polymerase III, subunit A, domain 2"/>
    <property type="match status" value="1"/>
</dbReference>
<gene>
    <name evidence="12" type="primary">dnaN_20</name>
    <name evidence="12" type="ORF">SDC9_51496</name>
</gene>
<dbReference type="GO" id="GO:0003887">
    <property type="term" value="F:DNA-directed DNA polymerase activity"/>
    <property type="evidence" value="ECO:0007669"/>
    <property type="project" value="UniProtKB-KW"/>
</dbReference>
<dbReference type="Pfam" id="PF02768">
    <property type="entry name" value="DNA_pol3_beta_3"/>
    <property type="match status" value="1"/>
</dbReference>
<dbReference type="InterPro" id="IPR022634">
    <property type="entry name" value="DNA_polIII_beta_N"/>
</dbReference>
<comment type="similarity">
    <text evidence="2">Belongs to the beta sliding clamp family.</text>
</comment>
<name>A0A644WP01_9ZZZZ</name>
<evidence type="ECO:0000256" key="4">
    <source>
        <dbReference type="ARBA" id="ARBA00022679"/>
    </source>
</evidence>
<feature type="domain" description="DNA polymerase III beta sliding clamp N-terminal" evidence="9">
    <location>
        <begin position="1"/>
        <end position="118"/>
    </location>
</feature>
<evidence type="ECO:0000259" key="10">
    <source>
        <dbReference type="Pfam" id="PF02767"/>
    </source>
</evidence>